<evidence type="ECO:0000313" key="3">
    <source>
        <dbReference type="Proteomes" id="UP000626656"/>
    </source>
</evidence>
<evidence type="ECO:0000313" key="2">
    <source>
        <dbReference type="EMBL" id="CAB5507151.1"/>
    </source>
</evidence>
<dbReference type="Proteomes" id="UP000626656">
    <property type="component" value="Unassembled WGS sequence"/>
</dbReference>
<proteinExistence type="predicted"/>
<dbReference type="EMBL" id="CAHJWF010000378">
    <property type="protein sequence ID" value="CAB5507151.1"/>
    <property type="molecule type" value="Genomic_DNA"/>
</dbReference>
<gene>
    <name evidence="2" type="ORF">AZO1586I_1771</name>
</gene>
<keyword evidence="3" id="KW-1185">Reference proteome</keyword>
<feature type="domain" description="Antitoxin SocA-like Panacea" evidence="1">
    <location>
        <begin position="28"/>
        <end position="137"/>
    </location>
</feature>
<sequence>MLNEIKISQVAGYILSKENNQTMSILKLMKLLYFVDRASLVEYGYPVSYDNMVAMPFGMVLSNTYNLASGTVKSEPNGWESWVSDKQNHNVSLKKQNTDIDSFDELSEADIEIVDKVWQRHGDKDQWKLVDMQHDSTICPEWKDPQGSSVPVSYDDIFLSFGLDRDIALSLSQEIDNHNAINQALNA</sequence>
<evidence type="ECO:0000259" key="1">
    <source>
        <dbReference type="Pfam" id="PF13274"/>
    </source>
</evidence>
<organism evidence="2 3">
    <name type="scientific">Bathymodiolus thermophilus thioautotrophic gill symbiont</name>
    <dbReference type="NCBI Taxonomy" id="2360"/>
    <lineage>
        <taxon>Bacteria</taxon>
        <taxon>Pseudomonadati</taxon>
        <taxon>Pseudomonadota</taxon>
        <taxon>Gammaproteobacteria</taxon>
        <taxon>sulfur-oxidizing symbionts</taxon>
    </lineage>
</organism>
<accession>A0ABM8M9P8</accession>
<dbReference type="InterPro" id="IPR025272">
    <property type="entry name" value="SocA_Panacea"/>
</dbReference>
<reference evidence="2 3" key="1">
    <citation type="submission" date="2020-05" db="EMBL/GenBank/DDBJ databases">
        <authorList>
            <person name="Petersen J."/>
            <person name="Sayavedra L."/>
        </authorList>
    </citation>
    <scope>NUCLEOTIDE SEQUENCE [LARGE SCALE GENOMIC DNA]</scope>
    <source>
        <strain evidence="2">B azoricus SOX ET2 1586I</strain>
    </source>
</reference>
<name>A0ABM8M9P8_9GAMM</name>
<dbReference type="RefSeq" id="WP_202784497.1">
    <property type="nucleotide sequence ID" value="NZ_CAHJWF010000378.1"/>
</dbReference>
<comment type="caution">
    <text evidence="2">The sequence shown here is derived from an EMBL/GenBank/DDBJ whole genome shotgun (WGS) entry which is preliminary data.</text>
</comment>
<protein>
    <recommendedName>
        <fullName evidence="1">Antitoxin SocA-like Panacea domain-containing protein</fullName>
    </recommendedName>
</protein>
<dbReference type="Pfam" id="PF13274">
    <property type="entry name" value="SocA_Panacea"/>
    <property type="match status" value="1"/>
</dbReference>